<evidence type="ECO:0000313" key="3">
    <source>
        <dbReference type="EMBL" id="RDD80049.1"/>
    </source>
</evidence>
<keyword evidence="1" id="KW-0902">Two-component regulatory system</keyword>
<dbReference type="PANTHER" id="PTHR37299:SF1">
    <property type="entry name" value="STAGE 0 SPORULATION PROTEIN A HOMOLOG"/>
    <property type="match status" value="1"/>
</dbReference>
<reference evidence="3 4" key="1">
    <citation type="submission" date="2018-07" db="EMBL/GenBank/DDBJ databases">
        <title>Dyella tabacisoli L4-6T, whole genome shotgun sequence.</title>
        <authorList>
            <person name="Zhou X.-K."/>
            <person name="Li W.-J."/>
            <person name="Duan Y.-Q."/>
        </authorList>
    </citation>
    <scope>NUCLEOTIDE SEQUENCE [LARGE SCALE GENOMIC DNA]</scope>
    <source>
        <strain evidence="3 4">L4-6</strain>
    </source>
</reference>
<dbReference type="GO" id="GO:0000156">
    <property type="term" value="F:phosphorelay response regulator activity"/>
    <property type="evidence" value="ECO:0007669"/>
    <property type="project" value="InterPro"/>
</dbReference>
<gene>
    <name evidence="3" type="ORF">DVJ77_19445</name>
</gene>
<evidence type="ECO:0000259" key="2">
    <source>
        <dbReference type="PROSITE" id="PS50930"/>
    </source>
</evidence>
<proteinExistence type="predicted"/>
<dbReference type="SMART" id="SM00850">
    <property type="entry name" value="LytTR"/>
    <property type="match status" value="1"/>
</dbReference>
<dbReference type="InterPro" id="IPR007492">
    <property type="entry name" value="LytTR_DNA-bd_dom"/>
</dbReference>
<dbReference type="GO" id="GO:0003677">
    <property type="term" value="F:DNA binding"/>
    <property type="evidence" value="ECO:0007669"/>
    <property type="project" value="InterPro"/>
</dbReference>
<dbReference type="PROSITE" id="PS50930">
    <property type="entry name" value="HTH_LYTTR"/>
    <property type="match status" value="1"/>
</dbReference>
<dbReference type="Pfam" id="PF04397">
    <property type="entry name" value="LytTR"/>
    <property type="match status" value="1"/>
</dbReference>
<keyword evidence="4" id="KW-1185">Reference proteome</keyword>
<dbReference type="InterPro" id="IPR046947">
    <property type="entry name" value="LytR-like"/>
</dbReference>
<dbReference type="Gene3D" id="2.40.50.1020">
    <property type="entry name" value="LytTr DNA-binding domain"/>
    <property type="match status" value="1"/>
</dbReference>
<evidence type="ECO:0000313" key="4">
    <source>
        <dbReference type="Proteomes" id="UP000253782"/>
    </source>
</evidence>
<dbReference type="Proteomes" id="UP000253782">
    <property type="component" value="Unassembled WGS sequence"/>
</dbReference>
<feature type="domain" description="HTH LytTR-type" evidence="2">
    <location>
        <begin position="1"/>
        <end position="90"/>
    </location>
</feature>
<dbReference type="PANTHER" id="PTHR37299">
    <property type="entry name" value="TRANSCRIPTIONAL REGULATOR-RELATED"/>
    <property type="match status" value="1"/>
</dbReference>
<comment type="caution">
    <text evidence="3">The sequence shown here is derived from an EMBL/GenBank/DDBJ whole genome shotgun (WGS) entry which is preliminary data.</text>
</comment>
<name>A0A369UNZ7_9GAMM</name>
<protein>
    <submittedName>
        <fullName evidence="3">LytTR family transcriptional regulator</fullName>
    </submittedName>
</protein>
<sequence length="90" mass="10391">MCSQTPVALDQVDWLETQSNYLALHIGDATFLICQIIKAFETQLDPRQFARVHRRAMVSLYNIQDLKPRINGDAELRLRTGQVVRVSRSY</sequence>
<accession>A0A369UNZ7</accession>
<dbReference type="EMBL" id="QQAH01000022">
    <property type="protein sequence ID" value="RDD80049.1"/>
    <property type="molecule type" value="Genomic_DNA"/>
</dbReference>
<evidence type="ECO:0000256" key="1">
    <source>
        <dbReference type="ARBA" id="ARBA00023012"/>
    </source>
</evidence>
<dbReference type="OrthoDB" id="5949075at2"/>
<organism evidence="3 4">
    <name type="scientific">Dyella tabacisoli</name>
    <dbReference type="NCBI Taxonomy" id="2282381"/>
    <lineage>
        <taxon>Bacteria</taxon>
        <taxon>Pseudomonadati</taxon>
        <taxon>Pseudomonadota</taxon>
        <taxon>Gammaproteobacteria</taxon>
        <taxon>Lysobacterales</taxon>
        <taxon>Rhodanobacteraceae</taxon>
        <taxon>Dyella</taxon>
    </lineage>
</organism>
<dbReference type="AlphaFoldDB" id="A0A369UNZ7"/>